<feature type="binding site" evidence="3">
    <location>
        <position position="102"/>
    </location>
    <ligand>
        <name>ATP</name>
        <dbReference type="ChEBI" id="CHEBI:30616"/>
    </ligand>
</feature>
<evidence type="ECO:0000313" key="5">
    <source>
        <dbReference type="Proteomes" id="UP000030361"/>
    </source>
</evidence>
<dbReference type="OrthoDB" id="9769796at2"/>
<feature type="binding site" evidence="3">
    <location>
        <position position="176"/>
    </location>
    <ligand>
        <name>ATP</name>
        <dbReference type="ChEBI" id="CHEBI:30616"/>
    </ligand>
</feature>
<name>A0A1S6QK44_9LACO</name>
<keyword evidence="3" id="KW-0547">Nucleotide-binding</keyword>
<keyword evidence="3" id="KW-0067">ATP-binding</keyword>
<dbReference type="eggNOG" id="COG1323">
    <property type="taxonomic scope" value="Bacteria"/>
</dbReference>
<evidence type="ECO:0000256" key="1">
    <source>
        <dbReference type="ARBA" id="ARBA00022598"/>
    </source>
</evidence>
<feature type="binding site" evidence="3">
    <location>
        <begin position="8"/>
        <end position="21"/>
    </location>
    <ligand>
        <name>ATP</name>
        <dbReference type="ChEBI" id="CHEBI:30616"/>
    </ligand>
</feature>
<dbReference type="GO" id="GO:0005524">
    <property type="term" value="F:ATP binding"/>
    <property type="evidence" value="ECO:0007669"/>
    <property type="project" value="UniProtKB-KW"/>
</dbReference>
<comment type="subcellular location">
    <subcellularLocation>
        <location evidence="3">Cytoplasm</location>
    </subcellularLocation>
</comment>
<comment type="function">
    <text evidence="3">Catalyzes the formation of N(4)-acetylcytidine (ac(4)C) at the wobble position of elongator tRNA(Met), using acetate and ATP as substrates. First activates an acetate ion to form acetyladenylate (Ac-AMP) and then transfers the acetyl group to tRNA to form ac(4)C34.</text>
</comment>
<keyword evidence="1 3" id="KW-0436">Ligase</keyword>
<evidence type="ECO:0000256" key="2">
    <source>
        <dbReference type="ARBA" id="ARBA00022694"/>
    </source>
</evidence>
<dbReference type="NCBIfam" id="NF010191">
    <property type="entry name" value="PRK13670.1"/>
    <property type="match status" value="1"/>
</dbReference>
<dbReference type="Proteomes" id="UP000030361">
    <property type="component" value="Chromosome"/>
</dbReference>
<dbReference type="RefSeq" id="WP_035167320.1">
    <property type="nucleotide sequence ID" value="NZ_CP018906.1"/>
</dbReference>
<dbReference type="KEGG" id="lcu:PL11_008545"/>
<dbReference type="PANTHER" id="PTHR37825">
    <property type="entry name" value="TRNA(MET) CYTIDINE ACETATE LIGASE"/>
    <property type="match status" value="1"/>
</dbReference>
<keyword evidence="3" id="KW-0963">Cytoplasm</keyword>
<dbReference type="GO" id="GO:0000049">
    <property type="term" value="F:tRNA binding"/>
    <property type="evidence" value="ECO:0007669"/>
    <property type="project" value="UniProtKB-KW"/>
</dbReference>
<dbReference type="Pfam" id="PF05636">
    <property type="entry name" value="HIGH_NTase1"/>
    <property type="match status" value="1"/>
</dbReference>
<reference evidence="4 5" key="1">
    <citation type="journal article" date="2015" name="Genome Announc.">
        <title>Genome Sequence of Lactobacillus curieae CCTCC M 2011381T, a Novel Producer of Gamma-aminobutyric Acid.</title>
        <authorList>
            <person name="Wang Y."/>
            <person name="Wang Y."/>
            <person name="Lang C."/>
            <person name="Wei D."/>
            <person name="Xu P."/>
            <person name="Xie J."/>
        </authorList>
    </citation>
    <scope>NUCLEOTIDE SEQUENCE [LARGE SCALE GENOMIC DNA]</scope>
    <source>
        <strain evidence="4 5">CCTCC M 2011381</strain>
    </source>
</reference>
<dbReference type="EC" id="6.3.4.-" evidence="3"/>
<dbReference type="EMBL" id="CP018906">
    <property type="protein sequence ID" value="AQW21960.1"/>
    <property type="molecule type" value="Genomic_DNA"/>
</dbReference>
<dbReference type="HAMAP" id="MF_01539">
    <property type="entry name" value="TmcAL"/>
    <property type="match status" value="1"/>
</dbReference>
<comment type="catalytic activity">
    <reaction evidence="3">
        <text>cytidine(34) in elongator tRNA(Met) + acetate + ATP = N(4)-acetylcytidine(34) in elongator tRNA(Met) + AMP + diphosphate</text>
        <dbReference type="Rhea" id="RHEA:58144"/>
        <dbReference type="Rhea" id="RHEA-COMP:10693"/>
        <dbReference type="Rhea" id="RHEA-COMP:10694"/>
        <dbReference type="ChEBI" id="CHEBI:30089"/>
        <dbReference type="ChEBI" id="CHEBI:30616"/>
        <dbReference type="ChEBI" id="CHEBI:33019"/>
        <dbReference type="ChEBI" id="CHEBI:74900"/>
        <dbReference type="ChEBI" id="CHEBI:82748"/>
        <dbReference type="ChEBI" id="CHEBI:456215"/>
    </reaction>
</comment>
<evidence type="ECO:0000256" key="3">
    <source>
        <dbReference type="HAMAP-Rule" id="MF_01539"/>
    </source>
</evidence>
<comment type="similarity">
    <text evidence="3">Belongs to the TmcAL family.</text>
</comment>
<protein>
    <recommendedName>
        <fullName evidence="3">tRNA(Met) cytidine acetate ligase</fullName>
        <ecNumber evidence="3">6.3.4.-</ecNumber>
    </recommendedName>
</protein>
<dbReference type="InterPro" id="IPR014729">
    <property type="entry name" value="Rossmann-like_a/b/a_fold"/>
</dbReference>
<dbReference type="GO" id="GO:0016879">
    <property type="term" value="F:ligase activity, forming carbon-nitrogen bonds"/>
    <property type="evidence" value="ECO:0007669"/>
    <property type="project" value="UniProtKB-UniRule"/>
</dbReference>
<gene>
    <name evidence="3" type="primary">tmcAL</name>
    <name evidence="4" type="ORF">PL11_008545</name>
</gene>
<keyword evidence="3" id="KW-0820">tRNA-binding</keyword>
<comment type="caution">
    <text evidence="3">Lacks conserved residue(s) required for the propagation of feature annotation.</text>
</comment>
<feature type="binding site" evidence="3">
    <location>
        <position position="151"/>
    </location>
    <ligand>
        <name>ATP</name>
        <dbReference type="ChEBI" id="CHEBI:30616"/>
    </ligand>
</feature>
<accession>A0A1S6QK44</accession>
<sequence length="378" mass="43359">MDTAVGIVAEYNPFHNGHQYLAAQARKMAHADTVIAIMSGNWVQRGEPAMFDKWHRAEAAIAAGVDLVVELPFFGAVQPSHIFSKNAVKIAQAVGCDALSFGAEHPDMDYDVLIANQPVRADAFKRFDRPYATIFQEYLRKKTGIVLKEPNDILGFGYANANHELGNPLKLYPVNRKGANHNDKCLEGSLNIGSASAIRNEIQRNNLAAIKDFVPKTTLEMVGKSFQYDWNQFWPFLRYELIESSIDRLHEIYQMTEGIEYRLKDSAKKAQSFSEFLNLVKTKRYTYARIQRLCVYVLVQCFEEDMLEEPSYIRPLAFNQQGRKHLNQIKHDVDWPIITKVTDEQIKNQLLLDYQSSMLLQTISNENQDIYRYPIIKN</sequence>
<keyword evidence="3" id="KW-0694">RNA-binding</keyword>
<evidence type="ECO:0000313" key="4">
    <source>
        <dbReference type="EMBL" id="AQW21960.1"/>
    </source>
</evidence>
<dbReference type="GO" id="GO:0005737">
    <property type="term" value="C:cytoplasm"/>
    <property type="evidence" value="ECO:0007669"/>
    <property type="project" value="UniProtKB-SubCell"/>
</dbReference>
<dbReference type="GO" id="GO:0006400">
    <property type="term" value="P:tRNA modification"/>
    <property type="evidence" value="ECO:0007669"/>
    <property type="project" value="UniProtKB-UniRule"/>
</dbReference>
<keyword evidence="5" id="KW-1185">Reference proteome</keyword>
<dbReference type="InterPro" id="IPR008513">
    <property type="entry name" value="tRNA(Met)_cyd_acetate_ligase"/>
</dbReference>
<dbReference type="SUPFAM" id="SSF52374">
    <property type="entry name" value="Nucleotidylyl transferase"/>
    <property type="match status" value="1"/>
</dbReference>
<dbReference type="PANTHER" id="PTHR37825:SF1">
    <property type="entry name" value="TRNA(MET) CYTIDINE ACETATE LIGASE"/>
    <property type="match status" value="1"/>
</dbReference>
<proteinExistence type="inferred from homology"/>
<dbReference type="Gene3D" id="3.40.50.620">
    <property type="entry name" value="HUPs"/>
    <property type="match status" value="1"/>
</dbReference>
<keyword evidence="2 3" id="KW-0819">tRNA processing</keyword>
<dbReference type="AlphaFoldDB" id="A0A1S6QK44"/>
<organism evidence="4 5">
    <name type="scientific">Lentilactobacillus curieae</name>
    <dbReference type="NCBI Taxonomy" id="1138822"/>
    <lineage>
        <taxon>Bacteria</taxon>
        <taxon>Bacillati</taxon>
        <taxon>Bacillota</taxon>
        <taxon>Bacilli</taxon>
        <taxon>Lactobacillales</taxon>
        <taxon>Lactobacillaceae</taxon>
        <taxon>Lentilactobacillus</taxon>
    </lineage>
</organism>